<sequence length="84" mass="8986">MRDDMRILAALGIDPAALEPAPEAPLRLSGWQARIHPLSLTRRPCSSCGAPATATQVVSVPGSGLRWRDSCRNCMLAGFRAARS</sequence>
<reference evidence="1" key="1">
    <citation type="journal article" date="2014" name="Int. J. Syst. Evol. Microbiol.">
        <title>Complete genome sequence of Corynebacterium casei LMG S-19264T (=DSM 44701T), isolated from a smear-ripened cheese.</title>
        <authorList>
            <consortium name="US DOE Joint Genome Institute (JGI-PGF)"/>
            <person name="Walter F."/>
            <person name="Albersmeier A."/>
            <person name="Kalinowski J."/>
            <person name="Ruckert C."/>
        </authorList>
    </citation>
    <scope>NUCLEOTIDE SEQUENCE</scope>
    <source>
        <strain evidence="1">JCM 3086</strain>
    </source>
</reference>
<comment type="caution">
    <text evidence="1">The sequence shown here is derived from an EMBL/GenBank/DDBJ whole genome shotgun (WGS) entry which is preliminary data.</text>
</comment>
<evidence type="ECO:0000313" key="1">
    <source>
        <dbReference type="EMBL" id="GGJ50460.1"/>
    </source>
</evidence>
<accession>A0A917P2V5</accession>
<gene>
    <name evidence="1" type="ORF">GCM10010121_071850</name>
</gene>
<keyword evidence="2" id="KW-1185">Reference proteome</keyword>
<name>A0A917P2V5_9ACTN</name>
<dbReference type="Proteomes" id="UP000657574">
    <property type="component" value="Unassembled WGS sequence"/>
</dbReference>
<dbReference type="AlphaFoldDB" id="A0A917P2V5"/>
<organism evidence="1 2">
    <name type="scientific">Streptomyces brasiliensis</name>
    <dbReference type="NCBI Taxonomy" id="1954"/>
    <lineage>
        <taxon>Bacteria</taxon>
        <taxon>Bacillati</taxon>
        <taxon>Actinomycetota</taxon>
        <taxon>Actinomycetes</taxon>
        <taxon>Kitasatosporales</taxon>
        <taxon>Streptomycetaceae</taxon>
        <taxon>Streptomyces</taxon>
    </lineage>
</organism>
<dbReference type="RefSeq" id="WP_189315532.1">
    <property type="nucleotide sequence ID" value="NZ_BMQA01000038.1"/>
</dbReference>
<dbReference type="EMBL" id="BMQA01000038">
    <property type="protein sequence ID" value="GGJ50460.1"/>
    <property type="molecule type" value="Genomic_DNA"/>
</dbReference>
<proteinExistence type="predicted"/>
<protein>
    <submittedName>
        <fullName evidence="1">Uncharacterized protein</fullName>
    </submittedName>
</protein>
<evidence type="ECO:0000313" key="2">
    <source>
        <dbReference type="Proteomes" id="UP000657574"/>
    </source>
</evidence>
<reference evidence="1" key="2">
    <citation type="submission" date="2020-09" db="EMBL/GenBank/DDBJ databases">
        <authorList>
            <person name="Sun Q."/>
            <person name="Ohkuma M."/>
        </authorList>
    </citation>
    <scope>NUCLEOTIDE SEQUENCE</scope>
    <source>
        <strain evidence="1">JCM 3086</strain>
    </source>
</reference>